<proteinExistence type="predicted"/>
<dbReference type="Proteomes" id="UP000319731">
    <property type="component" value="Unassembled WGS sequence"/>
</dbReference>
<reference evidence="1 2" key="1">
    <citation type="journal article" date="2019" name="Sci. Rep.">
        <title>Comparative genomics of chytrid fungi reveal insights into the obligate biotrophic and pathogenic lifestyle of Synchytrium endobioticum.</title>
        <authorList>
            <person name="van de Vossenberg B.T.L.H."/>
            <person name="Warris S."/>
            <person name="Nguyen H.D.T."/>
            <person name="van Gent-Pelzer M.P.E."/>
            <person name="Joly D.L."/>
            <person name="van de Geest H.C."/>
            <person name="Bonants P.J.M."/>
            <person name="Smith D.S."/>
            <person name="Levesque C.A."/>
            <person name="van der Lee T.A.J."/>
        </authorList>
    </citation>
    <scope>NUCLEOTIDE SEQUENCE [LARGE SCALE GENOMIC DNA]</scope>
    <source>
        <strain evidence="1 2">JEL517</strain>
    </source>
</reference>
<dbReference type="EMBL" id="QEAO01000007">
    <property type="protein sequence ID" value="TPX35706.1"/>
    <property type="molecule type" value="Genomic_DNA"/>
</dbReference>
<evidence type="ECO:0000313" key="2">
    <source>
        <dbReference type="Proteomes" id="UP000319731"/>
    </source>
</evidence>
<accession>A0A507CCE9</accession>
<sequence>MSDTTVLWLQLFKRNSDRANDQYAAVEELGDSADVEVDVVVTNISKLRKYLINHERFKKSLDGIEDHQLYVYIDAECETPLKPSTSITQIETSDDNPLRVVRPAPPVSRMSFTMEDPPLQAMQLLHTILWNKEKSMRNRLYTTVVCNVPTLATMQQVGEFDTVTPLSPLRFTVIQLKDLMDTYRLQGLLPSFPLFVDSSTSKVDKLLVNEAYTRLHDFLKSISAEGTVKEAMTSRAIIGNPGIGKSLFLLYELIERLLVGAPTALQNHRSFYYYFSESGVAKRLSTEYCPSRSASPTWALVDSNQEVDSPCGGFLDNKLVLVLQATSPKVKRYKEWTKQARALYYYMNTWTWEEIAYYGSEVLHLDVNRLWEAWNDWNPCPRYCFNIAKSDMLMELYQNDVFKTLQDTKENLFHLLLNGSSANPEQSSRLVLISGKIPSAEQESANLGRVGCKVDIIGKQVIRMIGVEMEKRPDVDRKYFYNLLGSTAGEAAVRGTMLEARMHHLMSTKGPPLTATCLTDRPELLVAPREKVVSFMKTDLSAMLKDNESGYFWPIASNQASFDGFIWDRKTSIIILLQATVSVVHPIKQTGLDELRKAFRDAGLRRPDYPWPLVFCTSINELGIQTTQQVLGVWNTRLTQYTLKIPI</sequence>
<keyword evidence="2" id="KW-1185">Reference proteome</keyword>
<dbReference type="STRING" id="1806994.A0A507CCE9"/>
<dbReference type="AlphaFoldDB" id="A0A507CCE9"/>
<dbReference type="InterPro" id="IPR052980">
    <property type="entry name" value="Crinkler_effector"/>
</dbReference>
<gene>
    <name evidence="1" type="ORF">SmJEL517_g01884</name>
</gene>
<dbReference type="PANTHER" id="PTHR33129:SF1">
    <property type="entry name" value="ATP-BINDING PROTEIN"/>
    <property type="match status" value="1"/>
</dbReference>
<comment type="caution">
    <text evidence="1">The sequence shown here is derived from an EMBL/GenBank/DDBJ whole genome shotgun (WGS) entry which is preliminary data.</text>
</comment>
<dbReference type="PANTHER" id="PTHR33129">
    <property type="entry name" value="PROTEIN KINASE DOMAIN-CONTAINING PROTEIN-RELATED"/>
    <property type="match status" value="1"/>
</dbReference>
<dbReference type="RefSeq" id="XP_031026138.1">
    <property type="nucleotide sequence ID" value="XM_031167812.1"/>
</dbReference>
<evidence type="ECO:0008006" key="3">
    <source>
        <dbReference type="Google" id="ProtNLM"/>
    </source>
</evidence>
<dbReference type="OrthoDB" id="2638167at2759"/>
<evidence type="ECO:0000313" key="1">
    <source>
        <dbReference type="EMBL" id="TPX35706.1"/>
    </source>
</evidence>
<organism evidence="1 2">
    <name type="scientific">Synchytrium microbalum</name>
    <dbReference type="NCBI Taxonomy" id="1806994"/>
    <lineage>
        <taxon>Eukaryota</taxon>
        <taxon>Fungi</taxon>
        <taxon>Fungi incertae sedis</taxon>
        <taxon>Chytridiomycota</taxon>
        <taxon>Chytridiomycota incertae sedis</taxon>
        <taxon>Chytridiomycetes</taxon>
        <taxon>Synchytriales</taxon>
        <taxon>Synchytriaceae</taxon>
        <taxon>Synchytrium</taxon>
    </lineage>
</organism>
<name>A0A507CCE9_9FUNG</name>
<dbReference type="GeneID" id="42003109"/>
<protein>
    <recommendedName>
        <fullName evidence="3">Crinkler effector protein N-terminal domain-containing protein</fullName>
    </recommendedName>
</protein>